<dbReference type="RefSeq" id="WP_109759050.1">
    <property type="nucleotide sequence ID" value="NZ_CP034588.1"/>
</dbReference>
<name>A0A316G6V6_9RHOB</name>
<dbReference type="EMBL" id="QGGV01000004">
    <property type="protein sequence ID" value="PWK56352.1"/>
    <property type="molecule type" value="Genomic_DNA"/>
</dbReference>
<accession>A0A316G6V6</accession>
<evidence type="ECO:0000313" key="2">
    <source>
        <dbReference type="Proteomes" id="UP000245390"/>
    </source>
</evidence>
<reference evidence="1 2" key="1">
    <citation type="submission" date="2018-05" db="EMBL/GenBank/DDBJ databases">
        <title>Genomic Encyclopedia of Type Strains, Phase IV (KMG-IV): sequencing the most valuable type-strain genomes for metagenomic binning, comparative biology and taxonomic classification.</title>
        <authorList>
            <person name="Goeker M."/>
        </authorList>
    </citation>
    <scope>NUCLEOTIDE SEQUENCE [LARGE SCALE GENOMIC DNA]</scope>
    <source>
        <strain evidence="1 2">DSM 103371</strain>
    </source>
</reference>
<keyword evidence="2" id="KW-1185">Reference proteome</keyword>
<evidence type="ECO:0000313" key="1">
    <source>
        <dbReference type="EMBL" id="PWK56352.1"/>
    </source>
</evidence>
<organism evidence="1 2">
    <name type="scientific">Silicimonas algicola</name>
    <dbReference type="NCBI Taxonomy" id="1826607"/>
    <lineage>
        <taxon>Bacteria</taxon>
        <taxon>Pseudomonadati</taxon>
        <taxon>Pseudomonadota</taxon>
        <taxon>Alphaproteobacteria</taxon>
        <taxon>Rhodobacterales</taxon>
        <taxon>Paracoccaceae</taxon>
    </lineage>
</organism>
<evidence type="ECO:0008006" key="3">
    <source>
        <dbReference type="Google" id="ProtNLM"/>
    </source>
</evidence>
<proteinExistence type="predicted"/>
<comment type="caution">
    <text evidence="1">The sequence shown here is derived from an EMBL/GenBank/DDBJ whole genome shotgun (WGS) entry which is preliminary data.</text>
</comment>
<gene>
    <name evidence="1" type="ORF">C8D95_10423</name>
</gene>
<protein>
    <recommendedName>
        <fullName evidence="3">SnoaL-like domain-containing protein</fullName>
    </recommendedName>
</protein>
<dbReference type="Proteomes" id="UP000245390">
    <property type="component" value="Unassembled WGS sequence"/>
</dbReference>
<dbReference type="KEGG" id="salo:EF888_20405"/>
<sequence length="138" mass="15662">MTQDHTDGFLSRVNAAFMAMDLETLKSCFAVPLVVYTKAGVVVVREEAELERVVSRYRQALTENRVVSAGIRIESRETPSDGRMRVLCRTFGYDAEGKAISTSVVRYFLLERPDRLEVEMIEYISSPLSLEDVEKIVH</sequence>
<dbReference type="AlphaFoldDB" id="A0A316G6V6"/>